<dbReference type="Proteomes" id="UP001140949">
    <property type="component" value="Unassembled WGS sequence"/>
</dbReference>
<feature type="transmembrane region" description="Helical" evidence="2">
    <location>
        <begin position="202"/>
        <end position="220"/>
    </location>
</feature>
<dbReference type="PANTHER" id="PTHR34797:SF1">
    <property type="entry name" value="ATG8-INTERACTING PROTEIN 2"/>
    <property type="match status" value="1"/>
</dbReference>
<keyword evidence="4" id="KW-1185">Reference proteome</keyword>
<comment type="caution">
    <text evidence="3">The sequence shown here is derived from an EMBL/GenBank/DDBJ whole genome shotgun (WGS) entry which is preliminary data.</text>
</comment>
<evidence type="ECO:0000256" key="2">
    <source>
        <dbReference type="SAM" id="Phobius"/>
    </source>
</evidence>
<gene>
    <name evidence="3" type="ORF">M6B38_257175</name>
</gene>
<accession>A0AAX6IFX3</accession>
<reference evidence="3" key="2">
    <citation type="submission" date="2023-04" db="EMBL/GenBank/DDBJ databases">
        <authorList>
            <person name="Bruccoleri R.E."/>
            <person name="Oakeley E.J."/>
            <person name="Faust A.-M."/>
            <person name="Dessus-Babus S."/>
            <person name="Altorfer M."/>
            <person name="Burckhardt D."/>
            <person name="Oertli M."/>
            <person name="Naumann U."/>
            <person name="Petersen F."/>
            <person name="Wong J."/>
        </authorList>
    </citation>
    <scope>NUCLEOTIDE SEQUENCE</scope>
    <source>
        <strain evidence="3">GSM-AAB239-AS_SAM_17_03QT</strain>
        <tissue evidence="3">Leaf</tissue>
    </source>
</reference>
<dbReference type="AlphaFoldDB" id="A0AAX6IFX3"/>
<feature type="region of interest" description="Disordered" evidence="1">
    <location>
        <begin position="78"/>
        <end position="98"/>
    </location>
</feature>
<sequence>MADNEKDKEVTPSHGADWEVVQLTASTYAAAPNPPEIDPNDVRTGQESSSALFMSDHFVFPPSEHENLPIEPECSEIHSEAEGEDESYIEEEGDGHDTNEERRLVQSDDILQSTDFFDGGRTSAVPDMGYEVGGGLQGMCSVPRPKSTDIIDPSDSSSPKVDSPPKYSKSSEEDKYDGSGIPSEGWWKRHASSLYRYAKEAHPLWSIFVAASLTGIVILGKRWHRDKWHAFELKQLLRVNDERLNRVLGPINRFKDIVVGGHQRSSLTGGGIATRR</sequence>
<feature type="region of interest" description="Disordered" evidence="1">
    <location>
        <begin position="30"/>
        <end position="50"/>
    </location>
</feature>
<organism evidence="3 4">
    <name type="scientific">Iris pallida</name>
    <name type="common">Sweet iris</name>
    <dbReference type="NCBI Taxonomy" id="29817"/>
    <lineage>
        <taxon>Eukaryota</taxon>
        <taxon>Viridiplantae</taxon>
        <taxon>Streptophyta</taxon>
        <taxon>Embryophyta</taxon>
        <taxon>Tracheophyta</taxon>
        <taxon>Spermatophyta</taxon>
        <taxon>Magnoliopsida</taxon>
        <taxon>Liliopsida</taxon>
        <taxon>Asparagales</taxon>
        <taxon>Iridaceae</taxon>
        <taxon>Iridoideae</taxon>
        <taxon>Irideae</taxon>
        <taxon>Iris</taxon>
    </lineage>
</organism>
<name>A0AAX6IFX3_IRIPA</name>
<proteinExistence type="predicted"/>
<feature type="compositionally biased region" description="Acidic residues" evidence="1">
    <location>
        <begin position="82"/>
        <end position="94"/>
    </location>
</feature>
<feature type="compositionally biased region" description="Low complexity" evidence="1">
    <location>
        <begin position="148"/>
        <end position="168"/>
    </location>
</feature>
<dbReference type="EMBL" id="JANAVB010001997">
    <property type="protein sequence ID" value="KAJ6851978.1"/>
    <property type="molecule type" value="Genomic_DNA"/>
</dbReference>
<evidence type="ECO:0000313" key="4">
    <source>
        <dbReference type="Proteomes" id="UP001140949"/>
    </source>
</evidence>
<reference evidence="3" key="1">
    <citation type="journal article" date="2023" name="GigaByte">
        <title>Genome assembly of the bearded iris, Iris pallida Lam.</title>
        <authorList>
            <person name="Bruccoleri R.E."/>
            <person name="Oakeley E.J."/>
            <person name="Faust A.M.E."/>
            <person name="Altorfer M."/>
            <person name="Dessus-Babus S."/>
            <person name="Burckhardt D."/>
            <person name="Oertli M."/>
            <person name="Naumann U."/>
            <person name="Petersen F."/>
            <person name="Wong J."/>
        </authorList>
    </citation>
    <scope>NUCLEOTIDE SEQUENCE</scope>
    <source>
        <strain evidence="3">GSM-AAB239-AS_SAM_17_03QT</strain>
    </source>
</reference>
<dbReference type="InterPro" id="IPR040304">
    <property type="entry name" value="ATG8-IP-1/2"/>
</dbReference>
<keyword evidence="2" id="KW-1133">Transmembrane helix</keyword>
<evidence type="ECO:0000313" key="3">
    <source>
        <dbReference type="EMBL" id="KAJ6851978.1"/>
    </source>
</evidence>
<dbReference type="PANTHER" id="PTHR34797">
    <property type="entry name" value="ATG8-INTERACTING PROTEIN 2"/>
    <property type="match status" value="1"/>
</dbReference>
<keyword evidence="2" id="KW-0812">Transmembrane</keyword>
<evidence type="ECO:0000256" key="1">
    <source>
        <dbReference type="SAM" id="MobiDB-lite"/>
    </source>
</evidence>
<protein>
    <submittedName>
        <fullName evidence="3">ATG8-interacting protein 1</fullName>
    </submittedName>
</protein>
<feature type="region of interest" description="Disordered" evidence="1">
    <location>
        <begin position="135"/>
        <end position="182"/>
    </location>
</feature>
<keyword evidence="2" id="KW-0472">Membrane</keyword>